<reference evidence="14" key="1">
    <citation type="submission" date="2022-11" db="UniProtKB">
        <authorList>
            <consortium name="WormBaseParasite"/>
        </authorList>
    </citation>
    <scope>IDENTIFICATION</scope>
</reference>
<protein>
    <recommendedName>
        <fullName evidence="2">non-specific serine/threonine protein kinase</fullName>
        <ecNumber evidence="2">2.7.11.1</ecNumber>
    </recommendedName>
</protein>
<dbReference type="WBParaSite" id="nRc.2.0.1.t38618-RA">
    <property type="protein sequence ID" value="nRc.2.0.1.t38618-RA"/>
    <property type="gene ID" value="nRc.2.0.1.g38618"/>
</dbReference>
<feature type="region of interest" description="Disordered" evidence="11">
    <location>
        <begin position="328"/>
        <end position="375"/>
    </location>
</feature>
<evidence type="ECO:0000259" key="12">
    <source>
        <dbReference type="PROSITE" id="PS50011"/>
    </source>
</evidence>
<dbReference type="InterPro" id="IPR011009">
    <property type="entry name" value="Kinase-like_dom_sf"/>
</dbReference>
<dbReference type="InterPro" id="IPR032270">
    <property type="entry name" value="AMPK_C"/>
</dbReference>
<evidence type="ECO:0000313" key="14">
    <source>
        <dbReference type="WBParaSite" id="nRc.2.0.1.t38618-RA"/>
    </source>
</evidence>
<evidence type="ECO:0000313" key="13">
    <source>
        <dbReference type="Proteomes" id="UP000887565"/>
    </source>
</evidence>
<dbReference type="CDD" id="cd12122">
    <property type="entry name" value="AMPKA_C"/>
    <property type="match status" value="1"/>
</dbReference>
<dbReference type="SUPFAM" id="SSF56112">
    <property type="entry name" value="Protein kinase-like (PK-like)"/>
    <property type="match status" value="1"/>
</dbReference>
<dbReference type="AlphaFoldDB" id="A0A915KKR4"/>
<evidence type="ECO:0000256" key="2">
    <source>
        <dbReference type="ARBA" id="ARBA00012513"/>
    </source>
</evidence>
<evidence type="ECO:0000256" key="8">
    <source>
        <dbReference type="ARBA" id="ARBA00022840"/>
    </source>
</evidence>
<organism evidence="13 14">
    <name type="scientific">Romanomermis culicivorax</name>
    <name type="common">Nematode worm</name>
    <dbReference type="NCBI Taxonomy" id="13658"/>
    <lineage>
        <taxon>Eukaryota</taxon>
        <taxon>Metazoa</taxon>
        <taxon>Ecdysozoa</taxon>
        <taxon>Nematoda</taxon>
        <taxon>Enoplea</taxon>
        <taxon>Dorylaimia</taxon>
        <taxon>Mermithida</taxon>
        <taxon>Mermithoidea</taxon>
        <taxon>Mermithidae</taxon>
        <taxon>Romanomermis</taxon>
    </lineage>
</organism>
<comment type="catalytic activity">
    <reaction evidence="10">
        <text>L-seryl-[protein] + ATP = O-phospho-L-seryl-[protein] + ADP + H(+)</text>
        <dbReference type="Rhea" id="RHEA:17989"/>
        <dbReference type="Rhea" id="RHEA-COMP:9863"/>
        <dbReference type="Rhea" id="RHEA-COMP:11604"/>
        <dbReference type="ChEBI" id="CHEBI:15378"/>
        <dbReference type="ChEBI" id="CHEBI:29999"/>
        <dbReference type="ChEBI" id="CHEBI:30616"/>
        <dbReference type="ChEBI" id="CHEBI:83421"/>
        <dbReference type="ChEBI" id="CHEBI:456216"/>
        <dbReference type="EC" id="2.7.11.1"/>
    </reaction>
</comment>
<evidence type="ECO:0000256" key="4">
    <source>
        <dbReference type="ARBA" id="ARBA00022553"/>
    </source>
</evidence>
<comment type="similarity">
    <text evidence="1">Belongs to the protein kinase superfamily. CAMK Ser/Thr protein kinase family. SNF1 subfamily.</text>
</comment>
<dbReference type="GO" id="GO:0043050">
    <property type="term" value="P:nematode pharyngeal pumping"/>
    <property type="evidence" value="ECO:0007669"/>
    <property type="project" value="UniProtKB-ARBA"/>
</dbReference>
<evidence type="ECO:0000256" key="1">
    <source>
        <dbReference type="ARBA" id="ARBA00006234"/>
    </source>
</evidence>
<keyword evidence="4" id="KW-0597">Phosphoprotein</keyword>
<dbReference type="Pfam" id="PF16579">
    <property type="entry name" value="AdenylateSensor"/>
    <property type="match status" value="1"/>
</dbReference>
<keyword evidence="6" id="KW-0547">Nucleotide-binding</keyword>
<name>A0A915KKR4_ROMCU</name>
<dbReference type="PROSITE" id="PS50011">
    <property type="entry name" value="PROTEIN_KINASE_DOM"/>
    <property type="match status" value="1"/>
</dbReference>
<dbReference type="GO" id="GO:0035556">
    <property type="term" value="P:intracellular signal transduction"/>
    <property type="evidence" value="ECO:0007669"/>
    <property type="project" value="TreeGrafter"/>
</dbReference>
<dbReference type="FunFam" id="1.10.8.10:FF:000055">
    <property type="entry name" value="Non-specific serine/threonine protein kinase"/>
    <property type="match status" value="1"/>
</dbReference>
<dbReference type="GO" id="GO:0004679">
    <property type="term" value="F:AMP-activated protein kinase activity"/>
    <property type="evidence" value="ECO:0007669"/>
    <property type="project" value="UniProtKB-ARBA"/>
</dbReference>
<accession>A0A915KKR4</accession>
<evidence type="ECO:0000256" key="9">
    <source>
        <dbReference type="ARBA" id="ARBA00047899"/>
    </source>
</evidence>
<keyword evidence="5" id="KW-0808">Transferase</keyword>
<dbReference type="CDD" id="cd14336">
    <property type="entry name" value="UBA_AID_AMPKalpha"/>
    <property type="match status" value="1"/>
</dbReference>
<dbReference type="Pfam" id="PF21147">
    <property type="entry name" value="AMPK_alpha_AID"/>
    <property type="match status" value="1"/>
</dbReference>
<keyword evidence="7" id="KW-0418">Kinase</keyword>
<dbReference type="Gene3D" id="3.30.310.80">
    <property type="entry name" value="Kinase associated domain 1, KA1"/>
    <property type="match status" value="1"/>
</dbReference>
<evidence type="ECO:0000256" key="7">
    <source>
        <dbReference type="ARBA" id="ARBA00022777"/>
    </source>
</evidence>
<dbReference type="PANTHER" id="PTHR24346">
    <property type="entry name" value="MAP/MICROTUBULE AFFINITY-REGULATING KINASE"/>
    <property type="match status" value="1"/>
</dbReference>
<dbReference type="InterPro" id="IPR028375">
    <property type="entry name" value="KA1/Ssp2_C"/>
</dbReference>
<sequence length="393" mass="43814">MQDGEFLRTSCGSPNYAAPEVISGKLYAGPEVDIWSCGVILYAFLCGTLPFDDEHVPTLFRKIKSGVFAIPDYLDRDAVTLICHMLQVDPMKRATVKDIMQHTWFKRDLPAYLFPPVNEQEASIVDMEAVQEVCERYQCSEEEVTAALLNGDPHDHLAICYNLITDNKRIERITDEAASKMRLDDFYAPASVNVPGTSDQRRQHPERMEGSRNISHVLENVSEATGTAAAAGPSVSTMAASVPGRSPQIKRAKWHLGIRSQSRPEDIMCEVFRAMKSLDFEWRLMNPYHVIVRRKDDSATAPKMSLQLYQVDNRSYLLDFKSLADEEGSANSSRHASISSIPRPATRQNRAQSLPMAMDVDGTPPASPAPPAKQSQTMQFFEMSAALISTLAR</sequence>
<dbReference type="SUPFAM" id="SSF103243">
    <property type="entry name" value="KA1-like"/>
    <property type="match status" value="1"/>
</dbReference>
<dbReference type="Proteomes" id="UP000887565">
    <property type="component" value="Unplaced"/>
</dbReference>
<dbReference type="SMART" id="SM00220">
    <property type="entry name" value="S_TKc"/>
    <property type="match status" value="1"/>
</dbReference>
<keyword evidence="13" id="KW-1185">Reference proteome</keyword>
<dbReference type="OMA" id="HVMTEVY"/>
<feature type="domain" description="Protein kinase" evidence="12">
    <location>
        <begin position="1"/>
        <end position="105"/>
    </location>
</feature>
<proteinExistence type="inferred from homology"/>
<dbReference type="Gene3D" id="1.10.510.10">
    <property type="entry name" value="Transferase(Phosphotransferase) domain 1"/>
    <property type="match status" value="1"/>
</dbReference>
<dbReference type="InterPro" id="IPR000719">
    <property type="entry name" value="Prot_kinase_dom"/>
</dbReference>
<feature type="compositionally biased region" description="Low complexity" evidence="11">
    <location>
        <begin position="329"/>
        <end position="344"/>
    </location>
</feature>
<keyword evidence="3" id="KW-0723">Serine/threonine-protein kinase</keyword>
<dbReference type="EC" id="2.7.11.1" evidence="2"/>
<evidence type="ECO:0000256" key="10">
    <source>
        <dbReference type="ARBA" id="ARBA00048679"/>
    </source>
</evidence>
<dbReference type="GO" id="GO:0005524">
    <property type="term" value="F:ATP binding"/>
    <property type="evidence" value="ECO:0007669"/>
    <property type="project" value="UniProtKB-KW"/>
</dbReference>
<dbReference type="GO" id="GO:0120025">
    <property type="term" value="C:plasma membrane bounded cell projection"/>
    <property type="evidence" value="ECO:0007669"/>
    <property type="project" value="UniProtKB-ARBA"/>
</dbReference>
<dbReference type="Pfam" id="PF00069">
    <property type="entry name" value="Pkinase"/>
    <property type="match status" value="1"/>
</dbReference>
<dbReference type="Gene3D" id="1.10.8.10">
    <property type="entry name" value="DNA helicase RuvA subunit, C-terminal domain"/>
    <property type="match status" value="1"/>
</dbReference>
<evidence type="ECO:0000256" key="6">
    <source>
        <dbReference type="ARBA" id="ARBA00022741"/>
    </source>
</evidence>
<comment type="catalytic activity">
    <reaction evidence="9">
        <text>L-threonyl-[protein] + ATP = O-phospho-L-threonyl-[protein] + ADP + H(+)</text>
        <dbReference type="Rhea" id="RHEA:46608"/>
        <dbReference type="Rhea" id="RHEA-COMP:11060"/>
        <dbReference type="Rhea" id="RHEA-COMP:11605"/>
        <dbReference type="ChEBI" id="CHEBI:15378"/>
        <dbReference type="ChEBI" id="CHEBI:30013"/>
        <dbReference type="ChEBI" id="CHEBI:30616"/>
        <dbReference type="ChEBI" id="CHEBI:61977"/>
        <dbReference type="ChEBI" id="CHEBI:456216"/>
        <dbReference type="EC" id="2.7.11.1"/>
    </reaction>
</comment>
<keyword evidence="8" id="KW-0067">ATP-binding</keyword>
<evidence type="ECO:0000256" key="3">
    <source>
        <dbReference type="ARBA" id="ARBA00022527"/>
    </source>
</evidence>
<evidence type="ECO:0000256" key="5">
    <source>
        <dbReference type="ARBA" id="ARBA00022679"/>
    </source>
</evidence>
<evidence type="ECO:0000256" key="11">
    <source>
        <dbReference type="SAM" id="MobiDB-lite"/>
    </source>
</evidence>
<dbReference type="PANTHER" id="PTHR24346:SF110">
    <property type="entry name" value="NON-SPECIFIC SERINE_THREONINE PROTEIN KINASE"/>
    <property type="match status" value="1"/>
</dbReference>
<dbReference type="GO" id="GO:0005737">
    <property type="term" value="C:cytoplasm"/>
    <property type="evidence" value="ECO:0007669"/>
    <property type="project" value="TreeGrafter"/>
</dbReference>
<dbReference type="InterPro" id="IPR049020">
    <property type="entry name" value="PRKAA1/2_AID"/>
</dbReference>